<dbReference type="InterPro" id="IPR026028">
    <property type="entry name" value="V-type_ATPase_116kDa_su_euka"/>
</dbReference>
<dbReference type="Pfam" id="PF01496">
    <property type="entry name" value="V_ATPase_I"/>
    <property type="match status" value="1"/>
</dbReference>
<protein>
    <recommendedName>
        <fullName evidence="9">V-type proton ATPase subunit a</fullName>
    </recommendedName>
</protein>
<evidence type="ECO:0000256" key="9">
    <source>
        <dbReference type="RuleBase" id="RU361189"/>
    </source>
</evidence>
<keyword evidence="4 9" id="KW-0812">Transmembrane</keyword>
<dbReference type="GeneID" id="100209321"/>
<evidence type="ECO:0000256" key="4">
    <source>
        <dbReference type="ARBA" id="ARBA00022692"/>
    </source>
</evidence>
<evidence type="ECO:0000256" key="2">
    <source>
        <dbReference type="ARBA" id="ARBA00009904"/>
    </source>
</evidence>
<dbReference type="Proteomes" id="UP001652625">
    <property type="component" value="Chromosome 11"/>
</dbReference>
<name>A0ABM4CVF5_HYDVU</name>
<evidence type="ECO:0000256" key="8">
    <source>
        <dbReference type="ARBA" id="ARBA00023136"/>
    </source>
</evidence>
<keyword evidence="3 9" id="KW-0813">Transport</keyword>
<keyword evidence="6 9" id="KW-1133">Transmembrane helix</keyword>
<evidence type="ECO:0000313" key="11">
    <source>
        <dbReference type="Proteomes" id="UP001652625"/>
    </source>
</evidence>
<proteinExistence type="inferred from homology"/>
<accession>A0ABM4CVF5</accession>
<evidence type="ECO:0000256" key="3">
    <source>
        <dbReference type="ARBA" id="ARBA00022448"/>
    </source>
</evidence>
<feature type="transmembrane region" description="Helical" evidence="9">
    <location>
        <begin position="554"/>
        <end position="575"/>
    </location>
</feature>
<feature type="transmembrane region" description="Helical" evidence="9">
    <location>
        <begin position="770"/>
        <end position="795"/>
    </location>
</feature>
<evidence type="ECO:0000256" key="5">
    <source>
        <dbReference type="ARBA" id="ARBA00022781"/>
    </source>
</evidence>
<feature type="transmembrane region" description="Helical" evidence="9">
    <location>
        <begin position="649"/>
        <end position="673"/>
    </location>
</feature>
<keyword evidence="10" id="KW-0175">Coiled coil</keyword>
<dbReference type="PANTHER" id="PTHR11629">
    <property type="entry name" value="VACUOLAR PROTON ATPASES"/>
    <property type="match status" value="1"/>
</dbReference>
<organism evidence="11 12">
    <name type="scientific">Hydra vulgaris</name>
    <name type="common">Hydra</name>
    <name type="synonym">Hydra attenuata</name>
    <dbReference type="NCBI Taxonomy" id="6087"/>
    <lineage>
        <taxon>Eukaryota</taxon>
        <taxon>Metazoa</taxon>
        <taxon>Cnidaria</taxon>
        <taxon>Hydrozoa</taxon>
        <taxon>Hydroidolina</taxon>
        <taxon>Anthoathecata</taxon>
        <taxon>Aplanulata</taxon>
        <taxon>Hydridae</taxon>
        <taxon>Hydra</taxon>
    </lineage>
</organism>
<keyword evidence="7 9" id="KW-0406">Ion transport</keyword>
<feature type="transmembrane region" description="Helical" evidence="9">
    <location>
        <begin position="619"/>
        <end position="637"/>
    </location>
</feature>
<evidence type="ECO:0000313" key="12">
    <source>
        <dbReference type="RefSeq" id="XP_065665929.1"/>
    </source>
</evidence>
<comment type="similarity">
    <text evidence="2 9">Belongs to the V-ATPase 116 kDa subunit family.</text>
</comment>
<sequence length="838" mass="95914">MISMFRSEEMALCQLFLQSESAYACVSELGEKGVVEFRDLNPDVNAFQRKFVNEVRRCDEMERKLRFMQKEIDKAGIPVIDTQENPDTPHPKEMIDMEAQFEQLENEMKDSNSNHDALIRSSLELTELKHILRKTHVFFDEAEHVMQEHIGDTSQPTAEEMSLLADIDYILSSQTGRLGFVAGVITRDRIVPFERLLWRACRGNVFFKQAEIENRLYDPSAGDLVYKCVFIVFFQGEQLKIRVKKICEGFHATLYPCPETPGERREMAIGVMTRIEDLDAVINETQEHRGRLLQTVAKNIKTWLIKVKKIKAVYHTMNMFNVDVTHKCLIAECWIPVADLNDVQASLKRGTEKSGASVPSIVNRMATKKVPPTFNRTNKFTHGFQAIVDAYGVADYQEVNPALYTIITFPFLFSVMFGDLGHGAIMALFGFFLIFYEKKLAIWKAGGEMFDTVFHGRYIIFLMGLFSIYSGLIYNDIFSKSLNIFGSGWVDLKSNKSDYNLSYVEKLAHTTPSAVLMLNPLDAARPTPYWVGIDPVWQLAVNKLTFTNSFKMKISVIFGVIHMMFGVVLSIFNHIHHREWVGVFGEFIPQLLFIGCIFGYLIFMIFYKWLAFSIHSPHAPSILLTLIGMFLKFAKPVGDSDLLYKGQEVIQPILVIVAVISVPFMLLTKPFYLRMQHNKLSRKRFGRLEESHVNVAADHEELHHKDDEEEKVFEFSEIFINQAIHTIEYCLGCISNTASYLRLWALSLAHAQLSEVLWSMVFHIGLSMKGYGGCIVVFVLFAAWGVLTVAILLIMEGLSAFLHTLRLHWVEFNSKFYHGTGRKFVPFSFKTVLSEDQD</sequence>
<comment type="function">
    <text evidence="9">Essential component of the vacuolar proton pump (V-ATPase), a multimeric enzyme that catalyzes the translocation of protons across the membranes. Required for assembly and activity of the V-ATPase.</text>
</comment>
<dbReference type="PIRSF" id="PIRSF001293">
    <property type="entry name" value="ATP6V0A1"/>
    <property type="match status" value="1"/>
</dbReference>
<dbReference type="InterPro" id="IPR002490">
    <property type="entry name" value="V-ATPase_116kDa_su"/>
</dbReference>
<evidence type="ECO:0000256" key="1">
    <source>
        <dbReference type="ARBA" id="ARBA00004141"/>
    </source>
</evidence>
<feature type="transmembrane region" description="Helical" evidence="9">
    <location>
        <begin position="456"/>
        <end position="474"/>
    </location>
</feature>
<keyword evidence="5 9" id="KW-0375">Hydrogen ion transport</keyword>
<evidence type="ECO:0000256" key="7">
    <source>
        <dbReference type="ARBA" id="ARBA00023065"/>
    </source>
</evidence>
<evidence type="ECO:0000256" key="6">
    <source>
        <dbReference type="ARBA" id="ARBA00022989"/>
    </source>
</evidence>
<feature type="transmembrane region" description="Helical" evidence="9">
    <location>
        <begin position="411"/>
        <end position="436"/>
    </location>
</feature>
<feature type="transmembrane region" description="Helical" evidence="9">
    <location>
        <begin position="587"/>
        <end position="607"/>
    </location>
</feature>
<keyword evidence="8 9" id="KW-0472">Membrane</keyword>
<comment type="subcellular location">
    <subcellularLocation>
        <location evidence="1">Membrane</location>
        <topology evidence="1">Multi-pass membrane protein</topology>
    </subcellularLocation>
</comment>
<dbReference type="RefSeq" id="XP_065665929.1">
    <property type="nucleotide sequence ID" value="XM_065809857.1"/>
</dbReference>
<dbReference type="PANTHER" id="PTHR11629:SF63">
    <property type="entry name" value="V-TYPE PROTON ATPASE SUBUNIT A"/>
    <property type="match status" value="1"/>
</dbReference>
<feature type="coiled-coil region" evidence="10">
    <location>
        <begin position="51"/>
        <end position="121"/>
    </location>
</feature>
<gene>
    <name evidence="12" type="primary">LOC100209321</name>
</gene>
<keyword evidence="11" id="KW-1185">Reference proteome</keyword>
<evidence type="ECO:0000256" key="10">
    <source>
        <dbReference type="SAM" id="Coils"/>
    </source>
</evidence>
<reference evidence="12" key="1">
    <citation type="submission" date="2025-08" db="UniProtKB">
        <authorList>
            <consortium name="RefSeq"/>
        </authorList>
    </citation>
    <scope>IDENTIFICATION</scope>
</reference>